<organism evidence="1 2">
    <name type="scientific">Octopus sinensis</name>
    <name type="common">East Asian common octopus</name>
    <dbReference type="NCBI Taxonomy" id="2607531"/>
    <lineage>
        <taxon>Eukaryota</taxon>
        <taxon>Metazoa</taxon>
        <taxon>Spiralia</taxon>
        <taxon>Lophotrochozoa</taxon>
        <taxon>Mollusca</taxon>
        <taxon>Cephalopoda</taxon>
        <taxon>Coleoidea</taxon>
        <taxon>Octopodiformes</taxon>
        <taxon>Octopoda</taxon>
        <taxon>Incirrata</taxon>
        <taxon>Octopodidae</taxon>
        <taxon>Octopus</taxon>
    </lineage>
</organism>
<evidence type="ECO:0000313" key="1">
    <source>
        <dbReference type="Proteomes" id="UP000515154"/>
    </source>
</evidence>
<protein>
    <submittedName>
        <fullName evidence="2">Uncharacterized protein LOC118768584</fullName>
    </submittedName>
</protein>
<dbReference type="AlphaFoldDB" id="A0A7E6FUA6"/>
<proteinExistence type="predicted"/>
<reference evidence="2" key="1">
    <citation type="submission" date="2025-08" db="UniProtKB">
        <authorList>
            <consortium name="RefSeq"/>
        </authorList>
    </citation>
    <scope>IDENTIFICATION</scope>
</reference>
<keyword evidence="1" id="KW-1185">Reference proteome</keyword>
<accession>A0A7E6FUA6</accession>
<evidence type="ECO:0000313" key="2">
    <source>
        <dbReference type="RefSeq" id="XP_036371261.1"/>
    </source>
</evidence>
<name>A0A7E6FUA6_9MOLL</name>
<dbReference type="Proteomes" id="UP000515154">
    <property type="component" value="Linkage group LG30"/>
</dbReference>
<dbReference type="RefSeq" id="XP_036371261.1">
    <property type="nucleotide sequence ID" value="XM_036515368.1"/>
</dbReference>
<gene>
    <name evidence="2" type="primary">LOC118768584</name>
</gene>
<sequence length="103" mass="12039">MEHNAIFIKCFYFLILKPKRVLLQLCRSVRRFYITNHYGGCTGELGWLAVVEAQVYCSYDEMDHYPIIRYSDAKSKIKWSDGYGIADSMAIFISLRQQEYPGP</sequence>
<dbReference type="KEGG" id="osn:118768584"/>